<dbReference type="InterPro" id="IPR009721">
    <property type="entry name" value="O-acyltransferase_WSD1_C"/>
</dbReference>
<keyword evidence="3" id="KW-0808">Transferase</keyword>
<accession>A0ABR1FV27</accession>
<comment type="caution">
    <text evidence="11">The sequence shown here is derived from an EMBL/GenBank/DDBJ whole genome shotgun (WGS) entry which is preliminary data.</text>
</comment>
<keyword evidence="12" id="KW-1185">Reference proteome</keyword>
<feature type="compositionally biased region" description="Low complexity" evidence="8">
    <location>
        <begin position="250"/>
        <end position="262"/>
    </location>
</feature>
<evidence type="ECO:0000313" key="11">
    <source>
        <dbReference type="EMBL" id="KAK7239160.1"/>
    </source>
</evidence>
<organism evidence="11 12">
    <name type="scientific">Aureococcus anophagefferens</name>
    <name type="common">Harmful bloom alga</name>
    <dbReference type="NCBI Taxonomy" id="44056"/>
    <lineage>
        <taxon>Eukaryota</taxon>
        <taxon>Sar</taxon>
        <taxon>Stramenopiles</taxon>
        <taxon>Ochrophyta</taxon>
        <taxon>Pelagophyceae</taxon>
        <taxon>Pelagomonadales</taxon>
        <taxon>Pelagomonadaceae</taxon>
        <taxon>Aureococcus</taxon>
    </lineage>
</organism>
<evidence type="ECO:0000313" key="12">
    <source>
        <dbReference type="Proteomes" id="UP001363151"/>
    </source>
</evidence>
<name>A0ABR1FV27_AURAN</name>
<gene>
    <name evidence="11" type="ORF">SO694_00027388</name>
</gene>
<dbReference type="InterPro" id="IPR045034">
    <property type="entry name" value="O-acyltransferase_WSD1-like"/>
</dbReference>
<comment type="pathway">
    <text evidence="2">Lipid metabolism.</text>
</comment>
<evidence type="ECO:0000256" key="1">
    <source>
        <dbReference type="ARBA" id="ARBA00004771"/>
    </source>
</evidence>
<protein>
    <recommendedName>
        <fullName evidence="13">Diacylglycerol O-acyltransferase</fullName>
    </recommendedName>
</protein>
<evidence type="ECO:0000259" key="9">
    <source>
        <dbReference type="Pfam" id="PF03007"/>
    </source>
</evidence>
<comment type="catalytic activity">
    <reaction evidence="6">
        <text>a long chain fatty alcohol + a fatty acyl-CoA = a long-chain alcohol wax ester + CoA</text>
        <dbReference type="Rhea" id="RHEA:38443"/>
        <dbReference type="ChEBI" id="CHEBI:17135"/>
        <dbReference type="ChEBI" id="CHEBI:57287"/>
        <dbReference type="ChEBI" id="CHEBI:77636"/>
        <dbReference type="ChEBI" id="CHEBI:235323"/>
        <dbReference type="EC" id="2.3.1.75"/>
    </reaction>
</comment>
<dbReference type="InterPro" id="IPR023213">
    <property type="entry name" value="CAT-like_dom_sf"/>
</dbReference>
<evidence type="ECO:0000256" key="2">
    <source>
        <dbReference type="ARBA" id="ARBA00005189"/>
    </source>
</evidence>
<evidence type="ECO:0000259" key="10">
    <source>
        <dbReference type="Pfam" id="PF06974"/>
    </source>
</evidence>
<dbReference type="PANTHER" id="PTHR31650">
    <property type="entry name" value="O-ACYLTRANSFERASE (WSD1-LIKE) FAMILY PROTEIN"/>
    <property type="match status" value="1"/>
</dbReference>
<feature type="compositionally biased region" description="Basic residues" evidence="8">
    <location>
        <begin position="195"/>
        <end position="207"/>
    </location>
</feature>
<evidence type="ECO:0000256" key="8">
    <source>
        <dbReference type="SAM" id="MobiDB-lite"/>
    </source>
</evidence>
<comment type="pathway">
    <text evidence="1">Glycerolipid metabolism; triacylglycerol biosynthesis.</text>
</comment>
<evidence type="ECO:0008006" key="13">
    <source>
        <dbReference type="Google" id="ProtNLM"/>
    </source>
</evidence>
<dbReference type="EMBL" id="JBBJCI010000226">
    <property type="protein sequence ID" value="KAK7239160.1"/>
    <property type="molecule type" value="Genomic_DNA"/>
</dbReference>
<sequence length="473" mass="47763">MLSVAARAACVRFAAGASVVTAAHETDAAHCDAVRRKMTPIGAFSLLSETPAAPSIPAVLLTFKAPLAAADLKDALTAGVAPASARFRSRVDERALEFVDDLGPAAAPFVVERGARGEAALPGAVAEALTAPLLGRDGAGPWWEALVFDHAARTSVLLRAHHCLADGVSLASLFARATDQAEAIAAAVDAEIAKRRRPRGERRRRSAPRGSRGRPQGAAAAARRRGALAMLRVVATTRAPLRGPRRAAPRRAGPSPGRASSATRRRGKRVAARGGDKATVNDLFAAIVGGALRDVLGDAAHVTCAVPVHLYGGALLPGVDVGNHIGAVLARLPLPGGDGAAAHVARVSRDVGGALRGGAGALVAYGAAYVAAAAVLPRRLVPYALGGSAGCATVALTNVRGPPVDGLSIRGVPVEAVVPFLPPPPGVPLGVALATVGPDATISFNADASLLDADALLAAALAYYGELERAAGI</sequence>
<evidence type="ECO:0000256" key="6">
    <source>
        <dbReference type="ARBA" id="ARBA00047604"/>
    </source>
</evidence>
<dbReference type="Pfam" id="PF03007">
    <property type="entry name" value="WS_DGAT_cat"/>
    <property type="match status" value="1"/>
</dbReference>
<dbReference type="Proteomes" id="UP001363151">
    <property type="component" value="Unassembled WGS sequence"/>
</dbReference>
<evidence type="ECO:0000256" key="4">
    <source>
        <dbReference type="ARBA" id="ARBA00023315"/>
    </source>
</evidence>
<dbReference type="InterPro" id="IPR004255">
    <property type="entry name" value="O-acyltransferase_WSD1_N"/>
</dbReference>
<feature type="region of interest" description="Disordered" evidence="8">
    <location>
        <begin position="239"/>
        <end position="273"/>
    </location>
</feature>
<dbReference type="PANTHER" id="PTHR31650:SF1">
    <property type="entry name" value="WAX ESTER SYNTHASE_DIACYLGLYCEROL ACYLTRANSFERASE 4-RELATED"/>
    <property type="match status" value="1"/>
</dbReference>
<dbReference type="Gene3D" id="3.30.559.10">
    <property type="entry name" value="Chloramphenicol acetyltransferase-like domain"/>
    <property type="match status" value="1"/>
</dbReference>
<feature type="compositionally biased region" description="Low complexity" evidence="8">
    <location>
        <begin position="208"/>
        <end position="221"/>
    </location>
</feature>
<feature type="domain" description="O-acyltransferase WSD1-like N-terminal" evidence="9">
    <location>
        <begin position="127"/>
        <end position="272"/>
    </location>
</feature>
<reference evidence="11 12" key="1">
    <citation type="submission" date="2024-03" db="EMBL/GenBank/DDBJ databases">
        <title>Aureococcus anophagefferens CCMP1851 and Kratosvirus quantuckense: Draft genome of a second virus-susceptible host strain in the model system.</title>
        <authorList>
            <person name="Chase E."/>
            <person name="Truchon A.R."/>
            <person name="Schepens W."/>
            <person name="Wilhelm S.W."/>
        </authorList>
    </citation>
    <scope>NUCLEOTIDE SEQUENCE [LARGE SCALE GENOMIC DNA]</scope>
    <source>
        <strain evidence="11 12">CCMP1851</strain>
    </source>
</reference>
<dbReference type="SUPFAM" id="SSF52777">
    <property type="entry name" value="CoA-dependent acyltransferases"/>
    <property type="match status" value="1"/>
</dbReference>
<evidence type="ECO:0000256" key="5">
    <source>
        <dbReference type="ARBA" id="ARBA00024360"/>
    </source>
</evidence>
<keyword evidence="4" id="KW-0012">Acyltransferase</keyword>
<proteinExistence type="inferred from homology"/>
<evidence type="ECO:0000256" key="7">
    <source>
        <dbReference type="ARBA" id="ARBA00048109"/>
    </source>
</evidence>
<dbReference type="Pfam" id="PF06974">
    <property type="entry name" value="WS_DGAT_C"/>
    <property type="match status" value="1"/>
</dbReference>
<comment type="similarity">
    <text evidence="5">In the N-terminal section; belongs to the long-chain O-acyltransferase family.</text>
</comment>
<evidence type="ECO:0000256" key="3">
    <source>
        <dbReference type="ARBA" id="ARBA00022679"/>
    </source>
</evidence>
<feature type="region of interest" description="Disordered" evidence="8">
    <location>
        <begin position="195"/>
        <end position="221"/>
    </location>
</feature>
<comment type="catalytic activity">
    <reaction evidence="7">
        <text>an acyl-CoA + a 1,2-diacyl-sn-glycerol = a triacyl-sn-glycerol + CoA</text>
        <dbReference type="Rhea" id="RHEA:10868"/>
        <dbReference type="ChEBI" id="CHEBI:17815"/>
        <dbReference type="ChEBI" id="CHEBI:57287"/>
        <dbReference type="ChEBI" id="CHEBI:58342"/>
        <dbReference type="ChEBI" id="CHEBI:64615"/>
        <dbReference type="EC" id="2.3.1.20"/>
    </reaction>
</comment>
<feature type="domain" description="O-acyltransferase WSD1 C-terminal" evidence="10">
    <location>
        <begin position="322"/>
        <end position="458"/>
    </location>
</feature>